<dbReference type="InterPro" id="IPR034100">
    <property type="entry name" value="Sm_F"/>
</dbReference>
<evidence type="ECO:0000313" key="13">
    <source>
        <dbReference type="Proteomes" id="UP000019763"/>
    </source>
</evidence>
<comment type="similarity">
    <text evidence="2 10">Belongs to the snRNP Sm proteins family. SmF/LSm6 subfamily.</text>
</comment>
<dbReference type="CDD" id="cd01722">
    <property type="entry name" value="Sm_F"/>
    <property type="match status" value="1"/>
</dbReference>
<comment type="caution">
    <text evidence="12">The sequence shown here is derived from an EMBL/GenBank/DDBJ whole genome shotgun (WGS) entry which is preliminary data.</text>
</comment>
<reference evidence="12" key="1">
    <citation type="submission" date="2013-12" db="EMBL/GenBank/DDBJ databases">
        <authorList>
            <person name="Omoto C.K."/>
            <person name="Sibley D."/>
            <person name="Venepally P."/>
            <person name="Hadjithomas M."/>
            <person name="Karamycheva S."/>
            <person name="Brunk B."/>
            <person name="Roos D."/>
            <person name="Caler E."/>
            <person name="Lorenzi H."/>
        </authorList>
    </citation>
    <scope>NUCLEOTIDE SEQUENCE</scope>
</reference>
<comment type="subcellular location">
    <subcellularLocation>
        <location evidence="1 10">Nucleus</location>
    </subcellularLocation>
</comment>
<evidence type="ECO:0000256" key="5">
    <source>
        <dbReference type="ARBA" id="ARBA00022884"/>
    </source>
</evidence>
<dbReference type="Gene3D" id="2.30.30.100">
    <property type="match status" value="1"/>
</dbReference>
<keyword evidence="13" id="KW-1185">Reference proteome</keyword>
<dbReference type="SMART" id="SM00651">
    <property type="entry name" value="Sm"/>
    <property type="match status" value="1"/>
</dbReference>
<sequence length="79" mass="9093">MSLQGERIAVRLKWGLEYRGKLVSFDRYFNIQLDQASEWKGGEFAGELGQLFIRCNNVLWVRADNSQPVGEEETGEVKE</sequence>
<protein>
    <recommendedName>
        <fullName evidence="9">Sm protein F</fullName>
    </recommendedName>
</protein>
<evidence type="ECO:0000256" key="6">
    <source>
        <dbReference type="ARBA" id="ARBA00023187"/>
    </source>
</evidence>
<proteinExistence type="inferred from homology"/>
<evidence type="ECO:0000256" key="4">
    <source>
        <dbReference type="ARBA" id="ARBA00022728"/>
    </source>
</evidence>
<dbReference type="InterPro" id="IPR001163">
    <property type="entry name" value="Sm_dom_euk/arc"/>
</dbReference>
<keyword evidence="8 10" id="KW-0687">Ribonucleoprotein</keyword>
<dbReference type="SUPFAM" id="SSF50182">
    <property type="entry name" value="Sm-like ribonucleoproteins"/>
    <property type="match status" value="1"/>
</dbReference>
<dbReference type="Proteomes" id="UP000019763">
    <property type="component" value="Unassembled WGS sequence"/>
</dbReference>
<dbReference type="GO" id="GO:0000398">
    <property type="term" value="P:mRNA splicing, via spliceosome"/>
    <property type="evidence" value="ECO:0007669"/>
    <property type="project" value="InterPro"/>
</dbReference>
<organism evidence="12 13">
    <name type="scientific">Gregarina niphandrodes</name>
    <name type="common">Septate eugregarine</name>
    <dbReference type="NCBI Taxonomy" id="110365"/>
    <lineage>
        <taxon>Eukaryota</taxon>
        <taxon>Sar</taxon>
        <taxon>Alveolata</taxon>
        <taxon>Apicomplexa</taxon>
        <taxon>Conoidasida</taxon>
        <taxon>Gregarinasina</taxon>
        <taxon>Eugregarinorida</taxon>
        <taxon>Gregarinidae</taxon>
        <taxon>Gregarina</taxon>
    </lineage>
</organism>
<dbReference type="InterPro" id="IPR016487">
    <property type="entry name" value="Lsm6/sSmF"/>
</dbReference>
<dbReference type="GeneID" id="22914652"/>
<dbReference type="InterPro" id="IPR010920">
    <property type="entry name" value="LSM_dom_sf"/>
</dbReference>
<keyword evidence="7 10" id="KW-0539">Nucleus</keyword>
<dbReference type="PROSITE" id="PS52002">
    <property type="entry name" value="SM"/>
    <property type="match status" value="1"/>
</dbReference>
<evidence type="ECO:0000313" key="12">
    <source>
        <dbReference type="EMBL" id="EZG46955.1"/>
    </source>
</evidence>
<dbReference type="EMBL" id="AFNH02000988">
    <property type="protein sequence ID" value="EZG46955.1"/>
    <property type="molecule type" value="Genomic_DNA"/>
</dbReference>
<keyword evidence="4 10" id="KW-0747">Spliceosome</keyword>
<dbReference type="GO" id="GO:0034715">
    <property type="term" value="C:pICln-Sm protein complex"/>
    <property type="evidence" value="ECO:0007669"/>
    <property type="project" value="TreeGrafter"/>
</dbReference>
<gene>
    <name evidence="12" type="ORF">GNI_132620</name>
</gene>
<feature type="domain" description="Sm" evidence="11">
    <location>
        <begin position="1"/>
        <end position="67"/>
    </location>
</feature>
<dbReference type="Pfam" id="PF01423">
    <property type="entry name" value="LSM"/>
    <property type="match status" value="1"/>
</dbReference>
<evidence type="ECO:0000256" key="7">
    <source>
        <dbReference type="ARBA" id="ARBA00023242"/>
    </source>
</evidence>
<accession>A0A023B1B4</accession>
<dbReference type="AlphaFoldDB" id="A0A023B1B4"/>
<dbReference type="PANTHER" id="PTHR11021">
    <property type="entry name" value="SMALL NUCLEAR RIBONUCLEOPROTEIN F SNRNP-F"/>
    <property type="match status" value="1"/>
</dbReference>
<evidence type="ECO:0000256" key="9">
    <source>
        <dbReference type="ARBA" id="ARBA00030144"/>
    </source>
</evidence>
<keyword evidence="6 10" id="KW-0508">mRNA splicing</keyword>
<dbReference type="RefSeq" id="XP_011132230.1">
    <property type="nucleotide sequence ID" value="XM_011133928.1"/>
</dbReference>
<evidence type="ECO:0000256" key="2">
    <source>
        <dbReference type="ARBA" id="ARBA00007927"/>
    </source>
</evidence>
<evidence type="ECO:0000256" key="1">
    <source>
        <dbReference type="ARBA" id="ARBA00004123"/>
    </source>
</evidence>
<dbReference type="OMA" id="DNYMNFQ"/>
<name>A0A023B1B4_GRENI</name>
<evidence type="ECO:0000256" key="3">
    <source>
        <dbReference type="ARBA" id="ARBA00022664"/>
    </source>
</evidence>
<evidence type="ECO:0000256" key="8">
    <source>
        <dbReference type="ARBA" id="ARBA00023274"/>
    </source>
</evidence>
<dbReference type="OrthoDB" id="409625at2759"/>
<dbReference type="eggNOG" id="KOG3482">
    <property type="taxonomic scope" value="Eukaryota"/>
</dbReference>
<dbReference type="VEuPathDB" id="CryptoDB:GNI_132620"/>
<dbReference type="GO" id="GO:0003723">
    <property type="term" value="F:RNA binding"/>
    <property type="evidence" value="ECO:0007669"/>
    <property type="project" value="UniProtKB-UniRule"/>
</dbReference>
<dbReference type="PANTHER" id="PTHR11021:SF0">
    <property type="entry name" value="SMALL NUCLEAR RIBONUCLEOPROTEIN F"/>
    <property type="match status" value="1"/>
</dbReference>
<dbReference type="InterPro" id="IPR047575">
    <property type="entry name" value="Sm"/>
</dbReference>
<dbReference type="GO" id="GO:0071013">
    <property type="term" value="C:catalytic step 2 spliceosome"/>
    <property type="evidence" value="ECO:0007669"/>
    <property type="project" value="TreeGrafter"/>
</dbReference>
<dbReference type="PIRSF" id="PIRSF006609">
    <property type="entry name" value="snRNP_SmF"/>
    <property type="match status" value="1"/>
</dbReference>
<evidence type="ECO:0000259" key="11">
    <source>
        <dbReference type="PROSITE" id="PS52002"/>
    </source>
</evidence>
<keyword evidence="5 10" id="KW-0694">RNA-binding</keyword>
<evidence type="ECO:0000256" key="10">
    <source>
        <dbReference type="PIRNR" id="PIRNR006609"/>
    </source>
</evidence>
<dbReference type="GO" id="GO:0005685">
    <property type="term" value="C:U1 snRNP"/>
    <property type="evidence" value="ECO:0007669"/>
    <property type="project" value="TreeGrafter"/>
</dbReference>
<keyword evidence="3 10" id="KW-0507">mRNA processing</keyword>